<protein>
    <recommendedName>
        <fullName evidence="2">phosphoribosylglycinamide formyltransferase 1</fullName>
        <ecNumber evidence="2">2.1.2.2</ecNumber>
    </recommendedName>
</protein>
<accession>A0AAD9IL43</accession>
<feature type="domain" description="Formyl transferase N-terminal" evidence="7">
    <location>
        <begin position="9"/>
        <end position="158"/>
    </location>
</feature>
<evidence type="ECO:0000256" key="6">
    <source>
        <dbReference type="SAM" id="MobiDB-lite"/>
    </source>
</evidence>
<evidence type="ECO:0000256" key="5">
    <source>
        <dbReference type="SAM" id="Coils"/>
    </source>
</evidence>
<dbReference type="GO" id="GO:0004644">
    <property type="term" value="F:phosphoribosylglycinamide formyltransferase activity"/>
    <property type="evidence" value="ECO:0007669"/>
    <property type="project" value="UniProtKB-EC"/>
</dbReference>
<name>A0AAD9IL43_PROWI</name>
<comment type="pathway">
    <text evidence="1">Purine metabolism; IMP biosynthesis via de novo pathway; N(2)-formyl-N(1)-(5-phospho-D-ribosyl)glycinamide from N(1)-(5-phospho-D-ribosyl)glycinamide (10-formyl THF route): step 1/1.</text>
</comment>
<evidence type="ECO:0000256" key="1">
    <source>
        <dbReference type="ARBA" id="ARBA00005054"/>
    </source>
</evidence>
<feature type="region of interest" description="Disordered" evidence="6">
    <location>
        <begin position="169"/>
        <end position="225"/>
    </location>
</feature>
<dbReference type="AlphaFoldDB" id="A0AAD9IL43"/>
<keyword evidence="4" id="KW-0658">Purine biosynthesis</keyword>
<feature type="coiled-coil region" evidence="5">
    <location>
        <begin position="235"/>
        <end position="262"/>
    </location>
</feature>
<dbReference type="InterPro" id="IPR036477">
    <property type="entry name" value="Formyl_transf_N_sf"/>
</dbReference>
<dbReference type="EMBL" id="JASFZW010000002">
    <property type="protein sequence ID" value="KAK2079676.1"/>
    <property type="molecule type" value="Genomic_DNA"/>
</dbReference>
<feature type="coiled-coil region" evidence="5">
    <location>
        <begin position="286"/>
        <end position="325"/>
    </location>
</feature>
<evidence type="ECO:0000259" key="7">
    <source>
        <dbReference type="Pfam" id="PF00551"/>
    </source>
</evidence>
<evidence type="ECO:0000256" key="2">
    <source>
        <dbReference type="ARBA" id="ARBA00012254"/>
    </source>
</evidence>
<comment type="caution">
    <text evidence="8">The sequence shown here is derived from an EMBL/GenBank/DDBJ whole genome shotgun (WGS) entry which is preliminary data.</text>
</comment>
<dbReference type="Gene3D" id="3.40.50.170">
    <property type="entry name" value="Formyl transferase, N-terminal domain"/>
    <property type="match status" value="1"/>
</dbReference>
<evidence type="ECO:0000256" key="4">
    <source>
        <dbReference type="ARBA" id="ARBA00022755"/>
    </source>
</evidence>
<dbReference type="GO" id="GO:0009507">
    <property type="term" value="C:chloroplast"/>
    <property type="evidence" value="ECO:0007669"/>
    <property type="project" value="TreeGrafter"/>
</dbReference>
<keyword evidence="3" id="KW-0808">Transferase</keyword>
<dbReference type="PANTHER" id="PTHR43369:SF2">
    <property type="entry name" value="PHOSPHORIBOSYLGLYCINAMIDE FORMYLTRANSFERASE"/>
    <property type="match status" value="1"/>
</dbReference>
<dbReference type="InterPro" id="IPR002376">
    <property type="entry name" value="Formyl_transf_N"/>
</dbReference>
<gene>
    <name evidence="8" type="ORF">QBZ16_002071</name>
</gene>
<keyword evidence="5" id="KW-0175">Coiled coil</keyword>
<dbReference type="PANTHER" id="PTHR43369">
    <property type="entry name" value="PHOSPHORIBOSYLGLYCINAMIDE FORMYLTRANSFERASE"/>
    <property type="match status" value="1"/>
</dbReference>
<keyword evidence="9" id="KW-1185">Reference proteome</keyword>
<dbReference type="GO" id="GO:0006189">
    <property type="term" value="P:'de novo' IMP biosynthetic process"/>
    <property type="evidence" value="ECO:0007669"/>
    <property type="project" value="TreeGrafter"/>
</dbReference>
<evidence type="ECO:0000313" key="8">
    <source>
        <dbReference type="EMBL" id="KAK2079676.1"/>
    </source>
</evidence>
<proteinExistence type="predicted"/>
<dbReference type="SUPFAM" id="SSF53328">
    <property type="entry name" value="Formyltransferase"/>
    <property type="match status" value="1"/>
</dbReference>
<dbReference type="Pfam" id="PF00551">
    <property type="entry name" value="Formyl_trans_N"/>
    <property type="match status" value="1"/>
</dbReference>
<feature type="compositionally biased region" description="Low complexity" evidence="6">
    <location>
        <begin position="202"/>
        <end position="214"/>
    </location>
</feature>
<reference evidence="8" key="1">
    <citation type="submission" date="2021-01" db="EMBL/GenBank/DDBJ databases">
        <authorList>
            <person name="Eckstrom K.M.E."/>
        </authorList>
    </citation>
    <scope>NUCLEOTIDE SEQUENCE</scope>
    <source>
        <strain evidence="8">UVCC 0001</strain>
    </source>
</reference>
<organism evidence="8 9">
    <name type="scientific">Prototheca wickerhamii</name>
    <dbReference type="NCBI Taxonomy" id="3111"/>
    <lineage>
        <taxon>Eukaryota</taxon>
        <taxon>Viridiplantae</taxon>
        <taxon>Chlorophyta</taxon>
        <taxon>core chlorophytes</taxon>
        <taxon>Trebouxiophyceae</taxon>
        <taxon>Chlorellales</taxon>
        <taxon>Chlorellaceae</taxon>
        <taxon>Prototheca</taxon>
    </lineage>
</organism>
<evidence type="ECO:0000313" key="9">
    <source>
        <dbReference type="Proteomes" id="UP001255856"/>
    </source>
</evidence>
<evidence type="ECO:0000256" key="3">
    <source>
        <dbReference type="ARBA" id="ARBA00022679"/>
    </source>
</evidence>
<sequence length="652" mass="69755">MSDHPQPRKLAVFVSGGGSNFRAIEQACASGQINGSVAVVVTNAPDCGGASFARERGIPVLTYPASKRWAGLSPDQLVASLQAHDVDLVVLAGYLKLIPDVLVRAYPRAMLNIHPGLLPAFGGPGLYGLRVHSAVIRSGARVSGPTVHFVDEEYDTGRGLRARGAVNYSEKAPDVDSTPAWLRSSKSFSSPGADGSDKENQAAHPAPKAKQAAARTSKAKDASRTERLGKELREHMLLQAEYRSLQQQYEEMKDAKIDQEVRALLERHNKYVAEEALDEALQSEVVAGLRAELAAAQDELAGAQLESLERERELVRLRARNAFLERFARVPETADRCVQTESVAGHSAGCQAPTLVPSLVPMLEARALAPEGAEGQSVVYRGGKAAPVDVAESLHCAGLDASYTVGPTVHVVDGQNDRHPAEASGHQETAHAHDAAFALHVAPQSSTRARRSSAVTAESRPLVRAAPTPQKLVLAEGDQSPVILRNPPANRRLSPGARRAAAPALDCLPEEDAPQESAGGAVVEEEAAVLGEREEAGALEAQTPPRQVGSNGSLQWMCGMVGSPCQGGFAYRDPVSGFACQILEASPLPPTRKGEAAPPEHWYRPEQLGLLDGLLPVRFRQEMRVDHVAQLRLWNDVLAAMRTLHEQLDASD</sequence>
<dbReference type="Proteomes" id="UP001255856">
    <property type="component" value="Unassembled WGS sequence"/>
</dbReference>
<dbReference type="EC" id="2.1.2.2" evidence="2"/>